<organism evidence="3">
    <name type="scientific">Blautia glucerasea</name>
    <dbReference type="NCBI Taxonomy" id="536633"/>
    <lineage>
        <taxon>Bacteria</taxon>
        <taxon>Bacillati</taxon>
        <taxon>Bacillota</taxon>
        <taxon>Clostridia</taxon>
        <taxon>Lachnospirales</taxon>
        <taxon>Lachnospiraceae</taxon>
        <taxon>Blautia</taxon>
    </lineage>
</organism>
<evidence type="ECO:0000259" key="2">
    <source>
        <dbReference type="Pfam" id="PF14287"/>
    </source>
</evidence>
<evidence type="ECO:0000256" key="1">
    <source>
        <dbReference type="SAM" id="Coils"/>
    </source>
</evidence>
<gene>
    <name evidence="3" type="ORF">BGLFYP119_00939</name>
</gene>
<accession>A0A6N2S3S4</accession>
<protein>
    <recommendedName>
        <fullName evidence="2">DUF4368 domain-containing protein</fullName>
    </recommendedName>
</protein>
<dbReference type="AlphaFoldDB" id="A0A6N2S3S4"/>
<dbReference type="Pfam" id="PF14287">
    <property type="entry name" value="DUF4368"/>
    <property type="match status" value="1"/>
</dbReference>
<name>A0A6N2S3S4_9FIRM</name>
<evidence type="ECO:0000313" key="3">
    <source>
        <dbReference type="EMBL" id="VYS87654.1"/>
    </source>
</evidence>
<dbReference type="EMBL" id="CACRST010000010">
    <property type="protein sequence ID" value="VYS87654.1"/>
    <property type="molecule type" value="Genomic_DNA"/>
</dbReference>
<feature type="domain" description="DUF4368" evidence="2">
    <location>
        <begin position="110"/>
        <end position="176"/>
    </location>
</feature>
<dbReference type="InterPro" id="IPR025378">
    <property type="entry name" value="DUF4368"/>
</dbReference>
<proteinExistence type="predicted"/>
<keyword evidence="1" id="KW-0175">Coiled coil</keyword>
<feature type="coiled-coil region" evidence="1">
    <location>
        <begin position="89"/>
        <end position="116"/>
    </location>
</feature>
<sequence>MHYIRYDVLYQAVLERLQYWAKAVQQDEEKVLNKIQKAGNAERIREKKKKASALKKAESRQNEIDRLFAKMYEDRACEKITERNFIMLSGKYQKEQIELEQQITNLREELSKMEQDMIGAEKWIELIKEYSVPKELTAPLLNAMIEKILIHEATTNEDNERIQEIEIYYRFIGKVD</sequence>
<reference evidence="3" key="1">
    <citation type="submission" date="2019-11" db="EMBL/GenBank/DDBJ databases">
        <authorList>
            <person name="Feng L."/>
        </authorList>
    </citation>
    <scope>NUCLEOTIDE SEQUENCE</scope>
    <source>
        <strain evidence="3">BgluceraseaLFYP119</strain>
    </source>
</reference>